<dbReference type="EMBL" id="BAVB01000333">
    <property type="protein sequence ID" value="GAE52140.1"/>
    <property type="molecule type" value="Genomic_DNA"/>
</dbReference>
<organism evidence="3 4">
    <name type="scientific">Xanthomonas arboricola pv. pruni str. MAFF 311562</name>
    <dbReference type="NCBI Taxonomy" id="1414836"/>
    <lineage>
        <taxon>Bacteria</taxon>
        <taxon>Pseudomonadati</taxon>
        <taxon>Pseudomonadota</taxon>
        <taxon>Gammaproteobacteria</taxon>
        <taxon>Lysobacterales</taxon>
        <taxon>Lysobacteraceae</taxon>
        <taxon>Xanthomonas</taxon>
    </lineage>
</organism>
<reference evidence="3 4" key="1">
    <citation type="submission" date="2014-01" db="EMBL/GenBank/DDBJ databases">
        <title>Genome sequence and analysis of Xanthomonas arboricola pv. pruni.</title>
        <authorList>
            <person name="Fujikawa T."/>
            <person name="Nakazono-Nagaoka E."/>
        </authorList>
    </citation>
    <scope>NUCLEOTIDE SEQUENCE [LARGE SCALE GENOMIC DNA]</scope>
    <source>
        <strain evidence="4">MAFF 311562</strain>
    </source>
</reference>
<feature type="compositionally biased region" description="Polar residues" evidence="1">
    <location>
        <begin position="50"/>
        <end position="64"/>
    </location>
</feature>
<keyword evidence="2" id="KW-0732">Signal</keyword>
<feature type="signal peptide" evidence="2">
    <location>
        <begin position="1"/>
        <end position="25"/>
    </location>
</feature>
<dbReference type="Proteomes" id="UP000019143">
    <property type="component" value="Unassembled WGS sequence"/>
</dbReference>
<gene>
    <name evidence="3" type="ORF">XPU_3672</name>
</gene>
<proteinExistence type="predicted"/>
<evidence type="ECO:0000256" key="2">
    <source>
        <dbReference type="SAM" id="SignalP"/>
    </source>
</evidence>
<evidence type="ECO:0000256" key="1">
    <source>
        <dbReference type="SAM" id="MobiDB-lite"/>
    </source>
</evidence>
<feature type="region of interest" description="Disordered" evidence="1">
    <location>
        <begin position="50"/>
        <end position="105"/>
    </location>
</feature>
<dbReference type="AlphaFoldDB" id="W4S693"/>
<comment type="caution">
    <text evidence="3">The sequence shown here is derived from an EMBL/GenBank/DDBJ whole genome shotgun (WGS) entry which is preliminary data.</text>
</comment>
<name>W4S693_9XANT</name>
<accession>W4S693</accession>
<feature type="chain" id="PRO_5004849752" description="Secreted protein" evidence="2">
    <location>
        <begin position="26"/>
        <end position="105"/>
    </location>
</feature>
<sequence>MEIHMKKTKAAIAIFALLASAVVSAQTHVNGYHRANGTYVQPHYRSAANSTTLDNYSTRGNVNPYTGKVGTVDGYKEQSTYRQPTPPPTYNPYQSQSGNPYNSGY</sequence>
<evidence type="ECO:0000313" key="3">
    <source>
        <dbReference type="EMBL" id="GAE52140.1"/>
    </source>
</evidence>
<protein>
    <recommendedName>
        <fullName evidence="5">Secreted protein</fullName>
    </recommendedName>
</protein>
<evidence type="ECO:0008006" key="5">
    <source>
        <dbReference type="Google" id="ProtNLM"/>
    </source>
</evidence>
<evidence type="ECO:0000313" key="4">
    <source>
        <dbReference type="Proteomes" id="UP000019143"/>
    </source>
</evidence>